<dbReference type="Proteomes" id="UP000053695">
    <property type="component" value="Unassembled WGS sequence"/>
</dbReference>
<proteinExistence type="predicted"/>
<organism evidence="1 2">
    <name type="scientific">Methanocaldococcus villosus KIN24-T80</name>
    <dbReference type="NCBI Taxonomy" id="1069083"/>
    <lineage>
        <taxon>Archaea</taxon>
        <taxon>Methanobacteriati</taxon>
        <taxon>Methanobacteriota</taxon>
        <taxon>Methanomada group</taxon>
        <taxon>Methanococci</taxon>
        <taxon>Methanococcales</taxon>
        <taxon>Methanocaldococcaceae</taxon>
        <taxon>Methanocaldococcus</taxon>
    </lineage>
</organism>
<accession>N6VP42</accession>
<protein>
    <submittedName>
        <fullName evidence="1">Uncharacterized protein</fullName>
    </submittedName>
</protein>
<evidence type="ECO:0000313" key="1">
    <source>
        <dbReference type="EMBL" id="ENN95615.1"/>
    </source>
</evidence>
<sequence length="112" mass="13448">MEEIEKIINEKVKLSILARFKSLEKYENKLLKDLAEFEMYSAEDLYQRYLISYNKKPNINITLKDDDIVEILENIVKKESEVIKKAEFIVRQGLIHSLLEDKKYLYFLKNKD</sequence>
<dbReference type="AlphaFoldDB" id="N6VP42"/>
<dbReference type="STRING" id="1069083.GCA_000371805_01081"/>
<dbReference type="OrthoDB" id="65694at2157"/>
<dbReference type="RefSeq" id="WP_004594238.1">
    <property type="nucleotide sequence ID" value="NZ_APMM01000063.1"/>
</dbReference>
<reference evidence="1 2" key="1">
    <citation type="journal article" date="2013" name="Genome Announc.">
        <title>Draft Genome Sequence of a Highly Flagellated, Fast-Swimming Archaeon, Methanocaldococcus villosus Strain KIN24-T80 (DSM 22612).</title>
        <authorList>
            <person name="Thennarasu S."/>
            <person name="Polireddy D."/>
            <person name="Antony A."/>
            <person name="Yada M.R."/>
            <person name="Algarawi S."/>
            <person name="Sivakumar N."/>
        </authorList>
    </citation>
    <scope>NUCLEOTIDE SEQUENCE [LARGE SCALE GENOMIC DNA]</scope>
    <source>
        <strain evidence="1 2">KIN24-T80</strain>
    </source>
</reference>
<gene>
    <name evidence="1" type="ORF">J422_06832</name>
</gene>
<name>N6VP42_9EURY</name>
<dbReference type="EMBL" id="APMM01000063">
    <property type="protein sequence ID" value="ENN95615.1"/>
    <property type="molecule type" value="Genomic_DNA"/>
</dbReference>
<keyword evidence="2" id="KW-1185">Reference proteome</keyword>
<dbReference type="PATRIC" id="fig|1069083.5.peg.1325"/>
<comment type="caution">
    <text evidence="1">The sequence shown here is derived from an EMBL/GenBank/DDBJ whole genome shotgun (WGS) entry which is preliminary data.</text>
</comment>
<evidence type="ECO:0000313" key="2">
    <source>
        <dbReference type="Proteomes" id="UP000053695"/>
    </source>
</evidence>